<organism evidence="1 2">
    <name type="scientific">Chengkuizengella axinellae</name>
    <dbReference type="NCBI Taxonomy" id="3064388"/>
    <lineage>
        <taxon>Bacteria</taxon>
        <taxon>Bacillati</taxon>
        <taxon>Bacillota</taxon>
        <taxon>Bacilli</taxon>
        <taxon>Bacillales</taxon>
        <taxon>Paenibacillaceae</taxon>
        <taxon>Chengkuizengella</taxon>
    </lineage>
</organism>
<accession>A0ABT9J3F9</accession>
<dbReference type="RefSeq" id="WP_305993439.1">
    <property type="nucleotide sequence ID" value="NZ_JAVAMP010000012.1"/>
</dbReference>
<dbReference type="Proteomes" id="UP001231941">
    <property type="component" value="Unassembled WGS sequence"/>
</dbReference>
<comment type="caution">
    <text evidence="1">The sequence shown here is derived from an EMBL/GenBank/DDBJ whole genome shotgun (WGS) entry which is preliminary data.</text>
</comment>
<protein>
    <recommendedName>
        <fullName evidence="3">CobQ/CobB/MinD/ParA nucleotide binding domain-containing protein</fullName>
    </recommendedName>
</protein>
<evidence type="ECO:0000313" key="2">
    <source>
        <dbReference type="Proteomes" id="UP001231941"/>
    </source>
</evidence>
<name>A0ABT9J3F9_9BACL</name>
<reference evidence="1 2" key="1">
    <citation type="submission" date="2023-08" db="EMBL/GenBank/DDBJ databases">
        <authorList>
            <person name="Park J.-S."/>
        </authorList>
    </citation>
    <scope>NUCLEOTIDE SEQUENCE [LARGE SCALE GENOMIC DNA]</scope>
    <source>
        <strain evidence="1 2">2205SS18-9</strain>
    </source>
</reference>
<keyword evidence="2" id="KW-1185">Reference proteome</keyword>
<dbReference type="Gene3D" id="3.40.50.300">
    <property type="entry name" value="P-loop containing nucleotide triphosphate hydrolases"/>
    <property type="match status" value="1"/>
</dbReference>
<dbReference type="SUPFAM" id="SSF52540">
    <property type="entry name" value="P-loop containing nucleoside triphosphate hydrolases"/>
    <property type="match status" value="1"/>
</dbReference>
<gene>
    <name evidence="1" type="ORF">Q5Y73_18680</name>
</gene>
<evidence type="ECO:0008006" key="3">
    <source>
        <dbReference type="Google" id="ProtNLM"/>
    </source>
</evidence>
<sequence length="355" mass="39956">MKLYIQADEMVKRMFDSRYEMTDSIHDTDVKIIVVVRSNEQDPQTINYLIRETEGMVPFVVLTGEEDDIGVRYLEVSKLAGVPEDFILTGTEWRMSKIKEVIEKLLKDPALPDPKVFMDYVQPINQTSTNEAYREIAITTEQVEPIQTELNVVTENQIISVLGFNGGVGLSTVSASLSAFYHARGLNSRLIDLSKHGESSIHFDTEKSEGIHSSEYGDIAITKQNAEVINEALNTPANVIVVDLPNQNQHFKQMIELSSKVIVVLNPSESDYNKLKEHVDLLDMSKVVIVMNKADATKPLRHSFITLVEQDFNNPIIVIEDSDEVASSYAERKPAHLRYPFDVSIAELASQLEID</sequence>
<dbReference type="EMBL" id="JAVAMP010000012">
    <property type="protein sequence ID" value="MDP5276128.1"/>
    <property type="molecule type" value="Genomic_DNA"/>
</dbReference>
<evidence type="ECO:0000313" key="1">
    <source>
        <dbReference type="EMBL" id="MDP5276128.1"/>
    </source>
</evidence>
<dbReference type="InterPro" id="IPR027417">
    <property type="entry name" value="P-loop_NTPase"/>
</dbReference>
<proteinExistence type="predicted"/>